<dbReference type="InterPro" id="IPR015946">
    <property type="entry name" value="KH_dom-like_a/b"/>
</dbReference>
<reference evidence="2 3" key="1">
    <citation type="journal article" date="2015" name="Fungal Genet. Biol.">
        <title>Evolution of novel wood decay mechanisms in Agaricales revealed by the genome sequences of Fistulina hepatica and Cylindrobasidium torrendii.</title>
        <authorList>
            <person name="Floudas D."/>
            <person name="Held B.W."/>
            <person name="Riley R."/>
            <person name="Nagy L.G."/>
            <person name="Koehler G."/>
            <person name="Ransdell A.S."/>
            <person name="Younus H."/>
            <person name="Chow J."/>
            <person name="Chiniquy J."/>
            <person name="Lipzen A."/>
            <person name="Tritt A."/>
            <person name="Sun H."/>
            <person name="Haridas S."/>
            <person name="LaButti K."/>
            <person name="Ohm R.A."/>
            <person name="Kues U."/>
            <person name="Blanchette R.A."/>
            <person name="Grigoriev I.V."/>
            <person name="Minto R.E."/>
            <person name="Hibbett D.S."/>
        </authorList>
    </citation>
    <scope>NUCLEOTIDE SEQUENCE [LARGE SCALE GENOMIC DNA]</scope>
    <source>
        <strain evidence="2 3">FP15055 ss-10</strain>
    </source>
</reference>
<evidence type="ECO:0000256" key="1">
    <source>
        <dbReference type="ARBA" id="ARBA00007378"/>
    </source>
</evidence>
<evidence type="ECO:0000313" key="2">
    <source>
        <dbReference type="EMBL" id="KIY70653.1"/>
    </source>
</evidence>
<evidence type="ECO:0000313" key="3">
    <source>
        <dbReference type="Proteomes" id="UP000054007"/>
    </source>
</evidence>
<proteinExistence type="inferred from homology"/>
<dbReference type="InterPro" id="IPR019953">
    <property type="entry name" value="OHR"/>
</dbReference>
<dbReference type="InterPro" id="IPR036102">
    <property type="entry name" value="OsmC/Ohrsf"/>
</dbReference>
<gene>
    <name evidence="2" type="ORF">CYLTODRAFT_347395</name>
</gene>
<organism evidence="2 3">
    <name type="scientific">Cylindrobasidium torrendii FP15055 ss-10</name>
    <dbReference type="NCBI Taxonomy" id="1314674"/>
    <lineage>
        <taxon>Eukaryota</taxon>
        <taxon>Fungi</taxon>
        <taxon>Dikarya</taxon>
        <taxon>Basidiomycota</taxon>
        <taxon>Agaricomycotina</taxon>
        <taxon>Agaricomycetes</taxon>
        <taxon>Agaricomycetidae</taxon>
        <taxon>Agaricales</taxon>
        <taxon>Marasmiineae</taxon>
        <taxon>Physalacriaceae</taxon>
        <taxon>Cylindrobasidium</taxon>
    </lineage>
</organism>
<dbReference type="GO" id="GO:0006979">
    <property type="term" value="P:response to oxidative stress"/>
    <property type="evidence" value="ECO:0007669"/>
    <property type="project" value="InterPro"/>
</dbReference>
<keyword evidence="3" id="KW-1185">Reference proteome</keyword>
<dbReference type="InterPro" id="IPR003718">
    <property type="entry name" value="OsmC/Ohr_fam"/>
</dbReference>
<dbReference type="PANTHER" id="PTHR33797">
    <property type="entry name" value="ORGANIC HYDROPEROXIDE RESISTANCE PROTEIN-LIKE"/>
    <property type="match status" value="1"/>
</dbReference>
<dbReference type="AlphaFoldDB" id="A0A0D7BJB0"/>
<dbReference type="Gene3D" id="2.20.25.10">
    <property type="match status" value="1"/>
</dbReference>
<dbReference type="NCBIfam" id="TIGR03561">
    <property type="entry name" value="organ_hyd_perox"/>
    <property type="match status" value="1"/>
</dbReference>
<name>A0A0D7BJB0_9AGAR</name>
<comment type="similarity">
    <text evidence="1">Belongs to the OsmC/Ohr family.</text>
</comment>
<dbReference type="SUPFAM" id="SSF82784">
    <property type="entry name" value="OsmC-like"/>
    <property type="match status" value="1"/>
</dbReference>
<sequence>MSSFLTAARFSSRAITRPSIQTSRRTFLTLENHKYTATAVASGAGRNGTVTSNGLKLNLAMPKELGGSGNGENPEQLFAMGYSSCLLGAIQAVARQAGKPDAAKDAKVHVSVHLGEPTGMPGFGIGADVKVEGVDDELLQKAHEFCPYSRALKYGVNVQATAA</sequence>
<accession>A0A0D7BJB0</accession>
<dbReference type="EMBL" id="KN880465">
    <property type="protein sequence ID" value="KIY70653.1"/>
    <property type="molecule type" value="Genomic_DNA"/>
</dbReference>
<dbReference type="Gene3D" id="3.30.300.20">
    <property type="match status" value="1"/>
</dbReference>
<dbReference type="PANTHER" id="PTHR33797:SF2">
    <property type="entry name" value="ORGANIC HYDROPEROXIDE RESISTANCE PROTEIN-LIKE"/>
    <property type="match status" value="1"/>
</dbReference>
<dbReference type="OrthoDB" id="60422at2759"/>
<protein>
    <submittedName>
        <fullName evidence="2">Organic hydroperoxide resistance protein</fullName>
    </submittedName>
</protein>
<dbReference type="Proteomes" id="UP000054007">
    <property type="component" value="Unassembled WGS sequence"/>
</dbReference>
<dbReference type="Pfam" id="PF02566">
    <property type="entry name" value="OsmC"/>
    <property type="match status" value="1"/>
</dbReference>